<dbReference type="InterPro" id="IPR004629">
    <property type="entry name" value="WecG_TagA_CpsF"/>
</dbReference>
<reference evidence="3 4" key="1">
    <citation type="submission" date="2022-06" db="EMBL/GenBank/DDBJ databases">
        <title>Isolation of gut microbiota from human fecal samples.</title>
        <authorList>
            <person name="Pamer E.G."/>
            <person name="Barat B."/>
            <person name="Waligurski E."/>
            <person name="Medina S."/>
            <person name="Paddock L."/>
            <person name="Mostad J."/>
        </authorList>
    </citation>
    <scope>NUCLEOTIDE SEQUENCE [LARGE SCALE GENOMIC DNA]</scope>
    <source>
        <strain evidence="3 4">SL.3.17</strain>
    </source>
</reference>
<proteinExistence type="predicted"/>
<evidence type="ECO:0000313" key="4">
    <source>
        <dbReference type="Proteomes" id="UP001524502"/>
    </source>
</evidence>
<keyword evidence="4" id="KW-1185">Reference proteome</keyword>
<protein>
    <submittedName>
        <fullName evidence="3">WecB/TagA/CpsF family glycosyltransferase</fullName>
    </submittedName>
</protein>
<dbReference type="CDD" id="cd06533">
    <property type="entry name" value="Glyco_transf_WecG_TagA"/>
    <property type="match status" value="1"/>
</dbReference>
<evidence type="ECO:0000256" key="2">
    <source>
        <dbReference type="ARBA" id="ARBA00022679"/>
    </source>
</evidence>
<comment type="caution">
    <text evidence="3">The sequence shown here is derived from an EMBL/GenBank/DDBJ whole genome shotgun (WGS) entry which is preliminary data.</text>
</comment>
<name>A0ABT1RPU4_9FIRM</name>
<dbReference type="PANTHER" id="PTHR34136:SF1">
    <property type="entry name" value="UDP-N-ACETYL-D-MANNOSAMINURONIC ACID TRANSFERASE"/>
    <property type="match status" value="1"/>
</dbReference>
<sequence length="243" mass="27920">MMIMDELETIHMLGYKIYSGSRRKLVEKIRYDFQHQLSNIVYAINPLKVMLACEKQEVREVLQSADILIPDGVGILHEAKKKQLRIQERITGIDFMHQICMLSLELGASIFIYGASQENLVQAVENLKKLYPGIRIAGYVNGYETDTESVNRLINESKADILFVACGSPLQELYIHANRDALPNVKFFLGVGGSVDVISGNVKRAPVWIQKANMEWLYRIVFQKKRFSHIMLILKFLYMNHKL</sequence>
<dbReference type="Proteomes" id="UP001524502">
    <property type="component" value="Unassembled WGS sequence"/>
</dbReference>
<gene>
    <name evidence="3" type="ORF">NE619_10835</name>
</gene>
<evidence type="ECO:0000256" key="1">
    <source>
        <dbReference type="ARBA" id="ARBA00022676"/>
    </source>
</evidence>
<dbReference type="PANTHER" id="PTHR34136">
    <property type="match status" value="1"/>
</dbReference>
<keyword evidence="2" id="KW-0808">Transferase</keyword>
<dbReference type="EMBL" id="JANFXK010000011">
    <property type="protein sequence ID" value="MCQ4637217.1"/>
    <property type="molecule type" value="Genomic_DNA"/>
</dbReference>
<dbReference type="RefSeq" id="WP_256132410.1">
    <property type="nucleotide sequence ID" value="NZ_JANFXK010000011.1"/>
</dbReference>
<evidence type="ECO:0000313" key="3">
    <source>
        <dbReference type="EMBL" id="MCQ4637217.1"/>
    </source>
</evidence>
<organism evidence="3 4">
    <name type="scientific">Anaerovorax odorimutans</name>
    <dbReference type="NCBI Taxonomy" id="109327"/>
    <lineage>
        <taxon>Bacteria</taxon>
        <taxon>Bacillati</taxon>
        <taxon>Bacillota</taxon>
        <taxon>Clostridia</taxon>
        <taxon>Peptostreptococcales</taxon>
        <taxon>Anaerovoracaceae</taxon>
        <taxon>Anaerovorax</taxon>
    </lineage>
</organism>
<keyword evidence="1" id="KW-0328">Glycosyltransferase</keyword>
<dbReference type="NCBIfam" id="TIGR00696">
    <property type="entry name" value="wecG_tagA_cpsF"/>
    <property type="match status" value="1"/>
</dbReference>
<dbReference type="Pfam" id="PF03808">
    <property type="entry name" value="Glyco_tran_WecG"/>
    <property type="match status" value="1"/>
</dbReference>
<accession>A0ABT1RPU4</accession>